<name>A0A1I5GMG6_9ACTN</name>
<dbReference type="PANTHER" id="PTHR46112">
    <property type="entry name" value="AMINOPEPTIDASE"/>
    <property type="match status" value="1"/>
</dbReference>
<dbReference type="AlphaFoldDB" id="A0A1I5GMG6"/>
<dbReference type="InterPro" id="IPR036005">
    <property type="entry name" value="Creatinase/aminopeptidase-like"/>
</dbReference>
<reference evidence="2 3" key="1">
    <citation type="submission" date="2016-10" db="EMBL/GenBank/DDBJ databases">
        <authorList>
            <person name="de Groot N.N."/>
        </authorList>
    </citation>
    <scope>NUCLEOTIDE SEQUENCE [LARGE SCALE GENOMIC DNA]</scope>
    <source>
        <strain evidence="2 3">DSM 43067</strain>
    </source>
</reference>
<dbReference type="PANTHER" id="PTHR46112:SF3">
    <property type="entry name" value="AMINOPEPTIDASE YPDF"/>
    <property type="match status" value="1"/>
</dbReference>
<dbReference type="InParanoid" id="A0A1I5GMG6"/>
<gene>
    <name evidence="2" type="ORF">SAMN04489713_105288</name>
</gene>
<keyword evidence="3" id="KW-1185">Reference proteome</keyword>
<dbReference type="InterPro" id="IPR000994">
    <property type="entry name" value="Pept_M24"/>
</dbReference>
<dbReference type="EMBL" id="FOVH01000005">
    <property type="protein sequence ID" value="SFO37143.1"/>
    <property type="molecule type" value="Genomic_DNA"/>
</dbReference>
<protein>
    <submittedName>
        <fullName evidence="2">Metallopeptidase family M24</fullName>
    </submittedName>
</protein>
<evidence type="ECO:0000313" key="3">
    <source>
        <dbReference type="Proteomes" id="UP000183413"/>
    </source>
</evidence>
<proteinExistence type="predicted"/>
<dbReference type="RefSeq" id="WP_177287713.1">
    <property type="nucleotide sequence ID" value="NZ_FOVH01000005.1"/>
</dbReference>
<organism evidence="2 3">
    <name type="scientific">Actinomadura madurae</name>
    <dbReference type="NCBI Taxonomy" id="1993"/>
    <lineage>
        <taxon>Bacteria</taxon>
        <taxon>Bacillati</taxon>
        <taxon>Actinomycetota</taxon>
        <taxon>Actinomycetes</taxon>
        <taxon>Streptosporangiales</taxon>
        <taxon>Thermomonosporaceae</taxon>
        <taxon>Actinomadura</taxon>
    </lineage>
</organism>
<dbReference type="SUPFAM" id="SSF55920">
    <property type="entry name" value="Creatinase/aminopeptidase"/>
    <property type="match status" value="1"/>
</dbReference>
<evidence type="ECO:0000259" key="1">
    <source>
        <dbReference type="Pfam" id="PF00557"/>
    </source>
</evidence>
<dbReference type="InterPro" id="IPR050659">
    <property type="entry name" value="Peptidase_M24B"/>
</dbReference>
<accession>A0A1I5GMG6</accession>
<feature type="domain" description="Peptidase M24" evidence="1">
    <location>
        <begin position="189"/>
        <end position="397"/>
    </location>
</feature>
<dbReference type="Proteomes" id="UP000183413">
    <property type="component" value="Unassembled WGS sequence"/>
</dbReference>
<dbReference type="Gene3D" id="3.90.230.10">
    <property type="entry name" value="Creatinase/methionine aminopeptidase superfamily"/>
    <property type="match status" value="1"/>
</dbReference>
<evidence type="ECO:0000313" key="2">
    <source>
        <dbReference type="EMBL" id="SFO37143.1"/>
    </source>
</evidence>
<dbReference type="Pfam" id="PF00557">
    <property type="entry name" value="Peptidase_M24"/>
    <property type="match status" value="1"/>
</dbReference>
<sequence>MQGIRGVQGILGIPAPVNEPMFTLAERDRRWARLRELMDAEGVELLIVLPESITSDSLYIADTAGVTIFPRAGDPVLILGGESSNLAVERPQWIEDRLSATERGSSAVEYGSTTANVLRSRGLVGRRTAIAGLQGDALSSVRQPDGYAVYTTVRRIAEAVGPGNVVNGTNLLGRARYVKGDEEIARLAASVRVGEASLAAMAATADVGVPQAEVFGQMLLAQVRAGADALAVAWAPGSWGEARHRYVTTPPGLLERGTYVSTELMPEIRGYQAQVAQPMVIGSPCARAQEIFDRNAAAFDAALAALRPGARWGDVLAAVESAAGGGDGVMFPLLHGRGLGNDGPLLVPGLDETRVPEQPIVANTTFVLKPFLQVPEAPAAFARQHDVTWGDTIVVTDAGARRLGTRRRELIVLDE</sequence>
<dbReference type="STRING" id="1993.SAMN04489713_105288"/>